<keyword evidence="2" id="KW-1185">Reference proteome</keyword>
<reference evidence="1 2" key="1">
    <citation type="submission" date="2021-06" db="EMBL/GenBank/DDBJ databases">
        <title>Caerostris extrusa draft genome.</title>
        <authorList>
            <person name="Kono N."/>
            <person name="Arakawa K."/>
        </authorList>
    </citation>
    <scope>NUCLEOTIDE SEQUENCE [LARGE SCALE GENOMIC DNA]</scope>
</reference>
<protein>
    <submittedName>
        <fullName evidence="1">Uncharacterized protein</fullName>
    </submittedName>
</protein>
<comment type="caution">
    <text evidence="1">The sequence shown here is derived from an EMBL/GenBank/DDBJ whole genome shotgun (WGS) entry which is preliminary data.</text>
</comment>
<proteinExistence type="predicted"/>
<evidence type="ECO:0000313" key="2">
    <source>
        <dbReference type="Proteomes" id="UP001054945"/>
    </source>
</evidence>
<organism evidence="1 2">
    <name type="scientific">Caerostris extrusa</name>
    <name type="common">Bark spider</name>
    <name type="synonym">Caerostris bankana</name>
    <dbReference type="NCBI Taxonomy" id="172846"/>
    <lineage>
        <taxon>Eukaryota</taxon>
        <taxon>Metazoa</taxon>
        <taxon>Ecdysozoa</taxon>
        <taxon>Arthropoda</taxon>
        <taxon>Chelicerata</taxon>
        <taxon>Arachnida</taxon>
        <taxon>Araneae</taxon>
        <taxon>Araneomorphae</taxon>
        <taxon>Entelegynae</taxon>
        <taxon>Araneoidea</taxon>
        <taxon>Araneidae</taxon>
        <taxon>Caerostris</taxon>
    </lineage>
</organism>
<sequence>MARKPHIICFDVSSDTEEKTLLDSLQEQFSEGTECMNDFAIKHHYKSRRGVNWIIEVDPKIWSKVTASRKLNLEVLDEISNSDHCLWDTEEPKQQHQNRMSINQRNWLTSKKIISSIVRANSLLDTDNLNNSIGNIQSEIKKKLSRTITSSNYSSPKKTQSGGQ</sequence>
<dbReference type="Proteomes" id="UP001054945">
    <property type="component" value="Unassembled WGS sequence"/>
</dbReference>
<name>A0AAV4U3I6_CAEEX</name>
<evidence type="ECO:0000313" key="1">
    <source>
        <dbReference type="EMBL" id="GIY52242.1"/>
    </source>
</evidence>
<gene>
    <name evidence="1" type="ORF">CEXT_417111</name>
</gene>
<dbReference type="AlphaFoldDB" id="A0AAV4U3I6"/>
<accession>A0AAV4U3I6</accession>
<dbReference type="EMBL" id="BPLR01012216">
    <property type="protein sequence ID" value="GIY52242.1"/>
    <property type="molecule type" value="Genomic_DNA"/>
</dbReference>